<dbReference type="PANTHER" id="PTHR24409">
    <property type="entry name" value="ZINC FINGER PROTEIN 142"/>
    <property type="match status" value="1"/>
</dbReference>
<sequence>MSALSCDHCGALFAFSQSLKRHERNRISRGGTCPTPRRKDNEDGRYSCAMEGCGQDFETADKRNKHERKDHRATNENEEASSLYTFQCEVCDAYLGNERSLGRHMDSHKNPDFGGYSKRIFGENSEGGVTHNCRSCPLKFNSESTLTVHQYVFHRPVEMMRELTDQLLKLKSPLIPAHGFTPRALPPSNLAKAAEEENWMFRWIMGFMNFKLKILDRRLYSVYLVGVLGPKYKGGEDIRSFIKKNPDQLSLYIGRTSCQLLIDSHHFQMLTPLSEPACRGQTIILLNTTQFQGDWRRKTGKIRRLEARMIEVALTDKEYQPVPGVPQYKILNSNRETFQLANLDEKLCMAEHYRVRMSGIGANSGDKM</sequence>
<dbReference type="SUPFAM" id="SSF57667">
    <property type="entry name" value="beta-beta-alpha zinc fingers"/>
    <property type="match status" value="1"/>
</dbReference>
<dbReference type="InterPro" id="IPR036236">
    <property type="entry name" value="Znf_C2H2_sf"/>
</dbReference>
<evidence type="ECO:0000256" key="1">
    <source>
        <dbReference type="ARBA" id="ARBA00004123"/>
    </source>
</evidence>
<keyword evidence="4" id="KW-0677">Repeat</keyword>
<protein>
    <submittedName>
        <fullName evidence="10">Zinc finger and BTB domain-containing protein 40</fullName>
    </submittedName>
</protein>
<dbReference type="PANTHER" id="PTHR24409:SF331">
    <property type="entry name" value="ZINC FINGER PROTEIN 322A"/>
    <property type="match status" value="1"/>
</dbReference>
<evidence type="ECO:0000256" key="5">
    <source>
        <dbReference type="ARBA" id="ARBA00022771"/>
    </source>
</evidence>
<keyword evidence="7" id="KW-0539">Nucleus</keyword>
<dbReference type="AlphaFoldDB" id="A0A226F4K7"/>
<proteinExistence type="inferred from homology"/>
<accession>A0A226F4K7</accession>
<dbReference type="GO" id="GO:0005634">
    <property type="term" value="C:nucleus"/>
    <property type="evidence" value="ECO:0007669"/>
    <property type="project" value="UniProtKB-SubCell"/>
</dbReference>
<evidence type="ECO:0000256" key="7">
    <source>
        <dbReference type="ARBA" id="ARBA00023242"/>
    </source>
</evidence>
<dbReference type="EMBL" id="LNIX01000001">
    <property type="protein sequence ID" value="OXA64290.1"/>
    <property type="molecule type" value="Genomic_DNA"/>
</dbReference>
<dbReference type="GO" id="GO:0008270">
    <property type="term" value="F:zinc ion binding"/>
    <property type="evidence" value="ECO:0007669"/>
    <property type="project" value="UniProtKB-KW"/>
</dbReference>
<dbReference type="Proteomes" id="UP000198287">
    <property type="component" value="Unassembled WGS sequence"/>
</dbReference>
<comment type="subcellular location">
    <subcellularLocation>
        <location evidence="1">Nucleus</location>
    </subcellularLocation>
</comment>
<name>A0A226F4K7_FOLCA</name>
<evidence type="ECO:0000256" key="2">
    <source>
        <dbReference type="ARBA" id="ARBA00006991"/>
    </source>
</evidence>
<feature type="domain" description="C2H2-type" evidence="9">
    <location>
        <begin position="46"/>
        <end position="76"/>
    </location>
</feature>
<dbReference type="PROSITE" id="PS50157">
    <property type="entry name" value="ZINC_FINGER_C2H2_2"/>
    <property type="match status" value="2"/>
</dbReference>
<evidence type="ECO:0000256" key="3">
    <source>
        <dbReference type="ARBA" id="ARBA00022723"/>
    </source>
</evidence>
<evidence type="ECO:0000313" key="11">
    <source>
        <dbReference type="Proteomes" id="UP000198287"/>
    </source>
</evidence>
<dbReference type="GO" id="GO:0000981">
    <property type="term" value="F:DNA-binding transcription factor activity, RNA polymerase II-specific"/>
    <property type="evidence" value="ECO:0007669"/>
    <property type="project" value="TreeGrafter"/>
</dbReference>
<dbReference type="PROSITE" id="PS00028">
    <property type="entry name" value="ZINC_FINGER_C2H2_1"/>
    <property type="match status" value="3"/>
</dbReference>
<comment type="caution">
    <text evidence="10">The sequence shown here is derived from an EMBL/GenBank/DDBJ whole genome shotgun (WGS) entry which is preliminary data.</text>
</comment>
<dbReference type="OrthoDB" id="427030at2759"/>
<feature type="domain" description="C2H2-type" evidence="9">
    <location>
        <begin position="4"/>
        <end position="34"/>
    </location>
</feature>
<evidence type="ECO:0000259" key="9">
    <source>
        <dbReference type="PROSITE" id="PS50157"/>
    </source>
</evidence>
<gene>
    <name evidence="10" type="ORF">Fcan01_01986</name>
</gene>
<evidence type="ECO:0000313" key="10">
    <source>
        <dbReference type="EMBL" id="OXA64290.1"/>
    </source>
</evidence>
<dbReference type="Pfam" id="PF12874">
    <property type="entry name" value="zf-met"/>
    <property type="match status" value="1"/>
</dbReference>
<keyword evidence="6" id="KW-0862">Zinc</keyword>
<evidence type="ECO:0000256" key="4">
    <source>
        <dbReference type="ARBA" id="ARBA00022737"/>
    </source>
</evidence>
<evidence type="ECO:0000256" key="6">
    <source>
        <dbReference type="ARBA" id="ARBA00022833"/>
    </source>
</evidence>
<organism evidence="10 11">
    <name type="scientific">Folsomia candida</name>
    <name type="common">Springtail</name>
    <dbReference type="NCBI Taxonomy" id="158441"/>
    <lineage>
        <taxon>Eukaryota</taxon>
        <taxon>Metazoa</taxon>
        <taxon>Ecdysozoa</taxon>
        <taxon>Arthropoda</taxon>
        <taxon>Hexapoda</taxon>
        <taxon>Collembola</taxon>
        <taxon>Entomobryomorpha</taxon>
        <taxon>Isotomoidea</taxon>
        <taxon>Isotomidae</taxon>
        <taxon>Proisotominae</taxon>
        <taxon>Folsomia</taxon>
    </lineage>
</organism>
<evidence type="ECO:0000256" key="8">
    <source>
        <dbReference type="PROSITE-ProRule" id="PRU00042"/>
    </source>
</evidence>
<comment type="similarity">
    <text evidence="2">Belongs to the krueppel C2H2-type zinc-finger protein family.</text>
</comment>
<keyword evidence="3" id="KW-0479">Metal-binding</keyword>
<dbReference type="GO" id="GO:0000977">
    <property type="term" value="F:RNA polymerase II transcription regulatory region sequence-specific DNA binding"/>
    <property type="evidence" value="ECO:0007669"/>
    <property type="project" value="TreeGrafter"/>
</dbReference>
<dbReference type="Gene3D" id="3.30.160.60">
    <property type="entry name" value="Classic Zinc Finger"/>
    <property type="match status" value="2"/>
</dbReference>
<keyword evidence="5 8" id="KW-0863">Zinc-finger</keyword>
<keyword evidence="11" id="KW-1185">Reference proteome</keyword>
<dbReference type="InterPro" id="IPR013087">
    <property type="entry name" value="Znf_C2H2_type"/>
</dbReference>
<reference evidence="10 11" key="1">
    <citation type="submission" date="2015-12" db="EMBL/GenBank/DDBJ databases">
        <title>The genome of Folsomia candida.</title>
        <authorList>
            <person name="Faddeeva A."/>
            <person name="Derks M.F."/>
            <person name="Anvar Y."/>
            <person name="Smit S."/>
            <person name="Van Straalen N."/>
            <person name="Roelofs D."/>
        </authorList>
    </citation>
    <scope>NUCLEOTIDE SEQUENCE [LARGE SCALE GENOMIC DNA]</scope>
    <source>
        <strain evidence="10 11">VU population</strain>
        <tissue evidence="10">Whole body</tissue>
    </source>
</reference>
<dbReference type="SMART" id="SM00355">
    <property type="entry name" value="ZnF_C2H2"/>
    <property type="match status" value="4"/>
</dbReference>